<dbReference type="EMBL" id="HACG01047991">
    <property type="protein sequence ID" value="CEK94856.1"/>
    <property type="molecule type" value="Transcribed_RNA"/>
</dbReference>
<feature type="non-terminal residue" evidence="2">
    <location>
        <position position="111"/>
    </location>
</feature>
<name>A0A0B7BR60_9EUPU</name>
<keyword evidence="1" id="KW-1133">Transmembrane helix</keyword>
<evidence type="ECO:0000313" key="2">
    <source>
        <dbReference type="EMBL" id="CEK94856.1"/>
    </source>
</evidence>
<organism evidence="2">
    <name type="scientific">Arion vulgaris</name>
    <dbReference type="NCBI Taxonomy" id="1028688"/>
    <lineage>
        <taxon>Eukaryota</taxon>
        <taxon>Metazoa</taxon>
        <taxon>Spiralia</taxon>
        <taxon>Lophotrochozoa</taxon>
        <taxon>Mollusca</taxon>
        <taxon>Gastropoda</taxon>
        <taxon>Heterobranchia</taxon>
        <taxon>Euthyneura</taxon>
        <taxon>Panpulmonata</taxon>
        <taxon>Eupulmonata</taxon>
        <taxon>Stylommatophora</taxon>
        <taxon>Helicina</taxon>
        <taxon>Arionoidea</taxon>
        <taxon>Arionidae</taxon>
        <taxon>Arion</taxon>
    </lineage>
</organism>
<dbReference type="AlphaFoldDB" id="A0A0B7BR60"/>
<feature type="non-terminal residue" evidence="2">
    <location>
        <position position="1"/>
    </location>
</feature>
<feature type="transmembrane region" description="Helical" evidence="1">
    <location>
        <begin position="46"/>
        <end position="66"/>
    </location>
</feature>
<keyword evidence="1" id="KW-0472">Membrane</keyword>
<proteinExistence type="predicted"/>
<keyword evidence="1" id="KW-0812">Transmembrane</keyword>
<evidence type="ECO:0000256" key="1">
    <source>
        <dbReference type="SAM" id="Phobius"/>
    </source>
</evidence>
<gene>
    <name evidence="2" type="primary">ORF204148</name>
</gene>
<accession>A0A0B7BR60</accession>
<protein>
    <submittedName>
        <fullName evidence="2">Uncharacterized protein</fullName>
    </submittedName>
</protein>
<sequence>LTHTFSDASLREGIYTRDVTTMIMIAGAKRRFSCYRQLYILRKHKFIKLFLVLMTLTVSAFTIGFYNNPRVWLSRYQVFINQTLQRVETQTGNRSDRVIYNQIIDSLRELG</sequence>
<reference evidence="2" key="1">
    <citation type="submission" date="2014-12" db="EMBL/GenBank/DDBJ databases">
        <title>Insight into the proteome of Arion vulgaris.</title>
        <authorList>
            <person name="Aradska J."/>
            <person name="Bulat T."/>
            <person name="Smidak R."/>
            <person name="Sarate P."/>
            <person name="Gangsoo J."/>
            <person name="Sialana F."/>
            <person name="Bilban M."/>
            <person name="Lubec G."/>
        </authorList>
    </citation>
    <scope>NUCLEOTIDE SEQUENCE</scope>
    <source>
        <tissue evidence="2">Skin</tissue>
    </source>
</reference>